<organism evidence="1 2">
    <name type="scientific">Fervidobacterium changbaicum</name>
    <dbReference type="NCBI Taxonomy" id="310769"/>
    <lineage>
        <taxon>Bacteria</taxon>
        <taxon>Thermotogati</taxon>
        <taxon>Thermotogota</taxon>
        <taxon>Thermotogae</taxon>
        <taxon>Thermotogales</taxon>
        <taxon>Fervidobacteriaceae</taxon>
        <taxon>Fervidobacterium</taxon>
    </lineage>
</organism>
<protein>
    <recommendedName>
        <fullName evidence="3">DUF91 domain-containing protein</fullName>
    </recommendedName>
</protein>
<dbReference type="Gene3D" id="3.40.1350.10">
    <property type="match status" value="1"/>
</dbReference>
<name>A0ABX5QSG1_9BACT</name>
<dbReference type="RefSeq" id="WP_090222084.1">
    <property type="nucleotide sequence ID" value="NZ_CP026721.1"/>
</dbReference>
<evidence type="ECO:0000313" key="1">
    <source>
        <dbReference type="EMBL" id="QAV33326.1"/>
    </source>
</evidence>
<evidence type="ECO:0008006" key="3">
    <source>
        <dbReference type="Google" id="ProtNLM"/>
    </source>
</evidence>
<dbReference type="Proteomes" id="UP000288947">
    <property type="component" value="Chromosome"/>
</dbReference>
<dbReference type="InterPro" id="IPR011856">
    <property type="entry name" value="tRNA_endonuc-like_dom_sf"/>
</dbReference>
<proteinExistence type="predicted"/>
<sequence>MSEPKYYLISVSNKENLNLCVKYQLAGFPSSTNGLWSYLDIDEGDYISFLYGARIKNLYKAEKKIAYKNAGKLPPWKPITFKESGKTYSFPYRMKLRLVREFDESIVRSEFAYVAEDLLLRGGYRKTHFQADAAMLSYVSSLGRSVEISTEQKIETPISDLDVEEFVPKITFRKTQPQIGKEDYTVVKFNENILQSLLKRTLSSLLNEILIRCGSNKQPHEFEILSEKALSKGFVDLFVKLKHPVERNQYILIEAKNRVASNKDLNQLNEYIDDFDKEGELLCGILIAEDFPKNLKTNTAKILKIKYSFDGLNQTEDYEYDQLVSMMRLEII</sequence>
<dbReference type="EMBL" id="CP026721">
    <property type="protein sequence ID" value="QAV33326.1"/>
    <property type="molecule type" value="Genomic_DNA"/>
</dbReference>
<evidence type="ECO:0000313" key="2">
    <source>
        <dbReference type="Proteomes" id="UP000288947"/>
    </source>
</evidence>
<accession>A0ABX5QSG1</accession>
<gene>
    <name evidence="1" type="ORF">CBS1_06050</name>
</gene>
<reference evidence="1 2" key="1">
    <citation type="submission" date="2018-01" db="EMBL/GenBank/DDBJ databases">
        <title>The whole genome sequencing and assembly of Fervidobacterium changbaicum CBS-1 strain.</title>
        <authorList>
            <person name="Kim J.-Y."/>
            <person name="Park M.-K."/>
            <person name="Yi H."/>
            <person name="Bahn Y.-S."/>
            <person name="Kim J.F."/>
            <person name="Lee D.-W."/>
        </authorList>
    </citation>
    <scope>NUCLEOTIDE SEQUENCE [LARGE SCALE GENOMIC DNA]</scope>
    <source>
        <strain evidence="1 2">CBS-1</strain>
    </source>
</reference>
<keyword evidence="2" id="KW-1185">Reference proteome</keyword>